<dbReference type="Proteomes" id="UP000004710">
    <property type="component" value="Unassembled WGS sequence"/>
</dbReference>
<organism evidence="1 2">
    <name type="scientific">Escherichia coli M605</name>
    <dbReference type="NCBI Taxonomy" id="656417"/>
    <lineage>
        <taxon>Bacteria</taxon>
        <taxon>Pseudomonadati</taxon>
        <taxon>Pseudomonadota</taxon>
        <taxon>Gammaproteobacteria</taxon>
        <taxon>Enterobacterales</taxon>
        <taxon>Enterobacteriaceae</taxon>
        <taxon>Escherichia</taxon>
    </lineage>
</organism>
<sequence length="41" mass="4657">MPKKQDFGPVFFMPSRAISRLAKTACVFISNSWNFVNLPLP</sequence>
<accession>F4SWD2</accession>
<name>F4SWD2_ECOLX</name>
<evidence type="ECO:0000313" key="1">
    <source>
        <dbReference type="EMBL" id="EGI17073.1"/>
    </source>
</evidence>
<reference evidence="1 2" key="1">
    <citation type="submission" date="2010-01" db="EMBL/GenBank/DDBJ databases">
        <title>The Genome Sequence of Escherichia coli M605.</title>
        <authorList>
            <consortium name="The Broad Institute Genome Sequencing Platform"/>
            <consortium name="The Broad Institute Genome Sequencing Center for Infectious Disease"/>
            <person name="Feldgarden M."/>
            <person name="Gordon D.M."/>
            <person name="Johnson J.R."/>
            <person name="Johnston B.D."/>
            <person name="Young S."/>
            <person name="Zeng Q."/>
            <person name="Koehrsen M."/>
            <person name="Alvarado L."/>
            <person name="Berlin A.M."/>
            <person name="Borenstein D."/>
            <person name="Chapman S.B."/>
            <person name="Chen Z."/>
            <person name="Engels R."/>
            <person name="Freedman E."/>
            <person name="Gellesch M."/>
            <person name="Goldberg J."/>
            <person name="Griggs A."/>
            <person name="Gujja S."/>
            <person name="Heilman E.R."/>
            <person name="Heiman D.I."/>
            <person name="Hepburn T.A."/>
            <person name="Howarth C."/>
            <person name="Jen D."/>
            <person name="Larson L."/>
            <person name="Lewis B."/>
            <person name="Mehta T."/>
            <person name="Park D."/>
            <person name="Pearson M."/>
            <person name="Richards J."/>
            <person name="Roberts A."/>
            <person name="Saif S."/>
            <person name="Shea T.D."/>
            <person name="Shenoy N."/>
            <person name="Sisk P."/>
            <person name="Stolte C."/>
            <person name="Sykes S.N."/>
            <person name="Walk T."/>
            <person name="White J."/>
            <person name="Yandava C."/>
            <person name="Haas B."/>
            <person name="Henn M.R."/>
            <person name="Nusbaum C."/>
            <person name="Birren B."/>
        </authorList>
    </citation>
    <scope>NUCLEOTIDE SEQUENCE [LARGE SCALE GENOMIC DNA]</scope>
    <source>
        <strain evidence="1 2">M605</strain>
    </source>
</reference>
<dbReference type="EMBL" id="GL883901">
    <property type="protein sequence ID" value="EGI17073.1"/>
    <property type="molecule type" value="Genomic_DNA"/>
</dbReference>
<proteinExistence type="predicted"/>
<evidence type="ECO:0000313" key="2">
    <source>
        <dbReference type="Proteomes" id="UP000004710"/>
    </source>
</evidence>
<gene>
    <name evidence="1" type="ORF">ECIG_00578</name>
</gene>
<dbReference type="AlphaFoldDB" id="F4SWD2"/>
<dbReference type="HOGENOM" id="CLU_219058_0_0_6"/>
<protein>
    <submittedName>
        <fullName evidence="1">Uncharacterized protein</fullName>
    </submittedName>
</protein>